<evidence type="ECO:0000259" key="3">
    <source>
        <dbReference type="Pfam" id="PF00857"/>
    </source>
</evidence>
<dbReference type="Proteomes" id="UP001312865">
    <property type="component" value="Unassembled WGS sequence"/>
</dbReference>
<gene>
    <name evidence="4" type="ORF">WAK64_22120</name>
</gene>
<keyword evidence="2 4" id="KW-0378">Hydrolase</keyword>
<organism evidence="4 5">
    <name type="scientific">Bacillus spongiae</name>
    <dbReference type="NCBI Taxonomy" id="2683610"/>
    <lineage>
        <taxon>Bacteria</taxon>
        <taxon>Bacillati</taxon>
        <taxon>Bacillota</taxon>
        <taxon>Bacilli</taxon>
        <taxon>Bacillales</taxon>
        <taxon>Bacillaceae</taxon>
        <taxon>Bacillus</taxon>
    </lineage>
</organism>
<evidence type="ECO:0000256" key="2">
    <source>
        <dbReference type="ARBA" id="ARBA00022801"/>
    </source>
</evidence>
<evidence type="ECO:0000256" key="1">
    <source>
        <dbReference type="ARBA" id="ARBA00006336"/>
    </source>
</evidence>
<feature type="domain" description="Isochorismatase-like" evidence="3">
    <location>
        <begin position="5"/>
        <end position="142"/>
    </location>
</feature>
<dbReference type="Gene3D" id="3.40.50.850">
    <property type="entry name" value="Isochorismatase-like"/>
    <property type="match status" value="1"/>
</dbReference>
<evidence type="ECO:0000313" key="4">
    <source>
        <dbReference type="EMBL" id="MEI5909692.1"/>
    </source>
</evidence>
<proteinExistence type="inferred from homology"/>
<dbReference type="PANTHER" id="PTHR43540">
    <property type="entry name" value="PEROXYUREIDOACRYLATE/UREIDOACRYLATE AMIDOHYDROLASE-RELATED"/>
    <property type="match status" value="1"/>
</dbReference>
<dbReference type="SUPFAM" id="SSF52499">
    <property type="entry name" value="Isochorismatase-like hydrolases"/>
    <property type="match status" value="1"/>
</dbReference>
<accession>A0ABU8HKC4</accession>
<name>A0ABU8HKC4_9BACI</name>
<dbReference type="InterPro" id="IPR036380">
    <property type="entry name" value="Isochorismatase-like_sf"/>
</dbReference>
<dbReference type="EC" id="3.-.-.-" evidence="4"/>
<dbReference type="RefSeq" id="WP_336589136.1">
    <property type="nucleotide sequence ID" value="NZ_JBBAXC010000036.1"/>
</dbReference>
<keyword evidence="5" id="KW-1185">Reference proteome</keyword>
<dbReference type="EMBL" id="JBBAXC010000036">
    <property type="protein sequence ID" value="MEI5909692.1"/>
    <property type="molecule type" value="Genomic_DNA"/>
</dbReference>
<reference evidence="4 5" key="1">
    <citation type="journal article" date="2018" name="J. Microbiol.">
        <title>Bacillus spongiae sp. nov., isolated from sponge of Jeju Island.</title>
        <authorList>
            <person name="Lee G.E."/>
            <person name="Im W.T."/>
            <person name="Park J.S."/>
        </authorList>
    </citation>
    <scope>NUCLEOTIDE SEQUENCE [LARGE SCALE GENOMIC DNA]</scope>
    <source>
        <strain evidence="4 5">135PIL107-10</strain>
    </source>
</reference>
<dbReference type="Pfam" id="PF00857">
    <property type="entry name" value="Isochorismatase"/>
    <property type="match status" value="1"/>
</dbReference>
<protein>
    <submittedName>
        <fullName evidence="4">Cysteine hydrolase family protein</fullName>
        <ecNumber evidence="4">3.-.-.-</ecNumber>
    </submittedName>
</protein>
<comment type="caution">
    <text evidence="4">The sequence shown here is derived from an EMBL/GenBank/DDBJ whole genome shotgun (WGS) entry which is preliminary data.</text>
</comment>
<dbReference type="CDD" id="cd01014">
    <property type="entry name" value="nicotinamidase_related"/>
    <property type="match status" value="1"/>
</dbReference>
<evidence type="ECO:0000313" key="5">
    <source>
        <dbReference type="Proteomes" id="UP001312865"/>
    </source>
</evidence>
<dbReference type="GO" id="GO:0016787">
    <property type="term" value="F:hydrolase activity"/>
    <property type="evidence" value="ECO:0007669"/>
    <property type="project" value="UniProtKB-KW"/>
</dbReference>
<dbReference type="InterPro" id="IPR000868">
    <property type="entry name" value="Isochorismatase-like_dom"/>
</dbReference>
<dbReference type="InterPro" id="IPR050272">
    <property type="entry name" value="Isochorismatase-like_hydrls"/>
</dbReference>
<sequence length="173" mass="19250">MKNKSALLIIDVQSGMFPEEEPVYKGSILLHTIGNLITKAKKNDLPIIYIQHNGPTGHPLEVGTKGWTIHPEIAEESSIVIQKTTPDSFFQTELEKELTKRGITDLFFTGIQTDYCVDTTCRRAFSLGYNSTLVTDAHSTWDSGGLTAQQIINHHNKVLSSFAKLKASKDVEF</sequence>
<dbReference type="PANTHER" id="PTHR43540:SF14">
    <property type="entry name" value="ISOCHORISMATASE"/>
    <property type="match status" value="1"/>
</dbReference>
<comment type="similarity">
    <text evidence="1">Belongs to the isochorismatase family.</text>
</comment>